<gene>
    <name evidence="2" type="ORF">E5S66_02630</name>
</gene>
<feature type="transmembrane region" description="Helical" evidence="1">
    <location>
        <begin position="132"/>
        <end position="148"/>
    </location>
</feature>
<accession>A0A5R9PJM1</accession>
<feature type="transmembrane region" description="Helical" evidence="1">
    <location>
        <begin position="78"/>
        <end position="99"/>
    </location>
</feature>
<evidence type="ECO:0000256" key="1">
    <source>
        <dbReference type="SAM" id="Phobius"/>
    </source>
</evidence>
<feature type="transmembrane region" description="Helical" evidence="1">
    <location>
        <begin position="154"/>
        <end position="173"/>
    </location>
</feature>
<feature type="transmembrane region" description="Helical" evidence="1">
    <location>
        <begin position="12"/>
        <end position="34"/>
    </location>
</feature>
<evidence type="ECO:0008006" key="4">
    <source>
        <dbReference type="Google" id="ProtNLM"/>
    </source>
</evidence>
<feature type="transmembrane region" description="Helical" evidence="1">
    <location>
        <begin position="204"/>
        <end position="222"/>
    </location>
</feature>
<proteinExistence type="predicted"/>
<keyword evidence="1" id="KW-0472">Membrane</keyword>
<feature type="transmembrane region" description="Helical" evidence="1">
    <location>
        <begin position="105"/>
        <end position="125"/>
    </location>
</feature>
<dbReference type="AlphaFoldDB" id="A0A5R9PJM1"/>
<dbReference type="RefSeq" id="WP_138347235.1">
    <property type="nucleotide sequence ID" value="NZ_SROY01000001.1"/>
</dbReference>
<evidence type="ECO:0000313" key="3">
    <source>
        <dbReference type="Proteomes" id="UP000308508"/>
    </source>
</evidence>
<protein>
    <recommendedName>
        <fullName evidence="4">Glycosyltransferase RgtA/B/C/D-like domain-containing protein</fullName>
    </recommendedName>
</protein>
<organism evidence="2 3">
    <name type="scientific">Thermomonas fusca</name>
    <dbReference type="NCBI Taxonomy" id="215690"/>
    <lineage>
        <taxon>Bacteria</taxon>
        <taxon>Pseudomonadati</taxon>
        <taxon>Pseudomonadota</taxon>
        <taxon>Gammaproteobacteria</taxon>
        <taxon>Lysobacterales</taxon>
        <taxon>Lysobacteraceae</taxon>
        <taxon>Thermomonas</taxon>
    </lineage>
</organism>
<keyword evidence="1" id="KW-1133">Transmembrane helix</keyword>
<name>A0A5R9PJM1_9GAMM</name>
<dbReference type="Proteomes" id="UP000308508">
    <property type="component" value="Unassembled WGS sequence"/>
</dbReference>
<feature type="transmembrane region" description="Helical" evidence="1">
    <location>
        <begin position="385"/>
        <end position="401"/>
    </location>
</feature>
<dbReference type="STRING" id="1123377.GCA_000423885_01456"/>
<sequence length="474" mass="50355">MKADDPQPLAMGTYRTSLLIVASILATILVAIHAPGQMSVDSVTALYESLTGQAVGWGPPFFAAVLAWLGGSSMGAAIFVALNTLATYGVFVALLLAGVEPGRFMRWRVLAALVLAVNPLFMFYVGILWKDVLLATCAASAIVLLLLQPRWRGVPFLLSMLCATICIAALPLIRQQGVLLSVPLALASAWSVASRAALTRPFRLATAAGVLVLTGMIGGLLAKAAASRVAPLPASPVSVGIATIQVYDIIGMVAYARPDDAAAWTEAGKEAIRRMQVGYSPERIDTLWRDEAVRGYSDNLASGRLQTIWWSGIKHDPVAYLTHRVQAFATLMGVGDVIGCVPAYWGVAGDSRQLAAVGLTEEMDPRDRMLGRLAGWLAPSPVFRHWWYTGLLLVAGVFLLRKHEEGGAFAARAAAVGAGAYLLSFLPTTIACDVRYLYPVAMVATLLCIHLLLRPRGLAGAVSSARAYTRGGNG</sequence>
<evidence type="ECO:0000313" key="2">
    <source>
        <dbReference type="EMBL" id="TLX22938.1"/>
    </source>
</evidence>
<keyword evidence="1" id="KW-0812">Transmembrane</keyword>
<feature type="transmembrane region" description="Helical" evidence="1">
    <location>
        <begin position="327"/>
        <end position="345"/>
    </location>
</feature>
<keyword evidence="3" id="KW-1185">Reference proteome</keyword>
<reference evidence="2 3" key="1">
    <citation type="submission" date="2019-04" db="EMBL/GenBank/DDBJ databases">
        <authorList>
            <person name="Grouzdev D.S."/>
            <person name="Nazina T.N."/>
        </authorList>
    </citation>
    <scope>NUCLEOTIDE SEQUENCE [LARGE SCALE GENOMIC DNA]</scope>
    <source>
        <strain evidence="2 3">SHC 3-19</strain>
    </source>
</reference>
<feature type="transmembrane region" description="Helical" evidence="1">
    <location>
        <begin position="436"/>
        <end position="453"/>
    </location>
</feature>
<comment type="caution">
    <text evidence="2">The sequence shown here is derived from an EMBL/GenBank/DDBJ whole genome shotgun (WGS) entry which is preliminary data.</text>
</comment>
<dbReference type="EMBL" id="SROY01000001">
    <property type="protein sequence ID" value="TLX22938.1"/>
    <property type="molecule type" value="Genomic_DNA"/>
</dbReference>
<feature type="transmembrane region" description="Helical" evidence="1">
    <location>
        <begin position="413"/>
        <end position="430"/>
    </location>
</feature>